<dbReference type="GO" id="GO:0004518">
    <property type="term" value="F:nuclease activity"/>
    <property type="evidence" value="ECO:0007669"/>
    <property type="project" value="UniProtKB-KW"/>
</dbReference>
<keyword evidence="10" id="KW-1185">Reference proteome</keyword>
<evidence type="ECO:0000256" key="4">
    <source>
        <dbReference type="ARBA" id="ARBA00022722"/>
    </source>
</evidence>
<name>A0A9P0NSN3_ACAOB</name>
<dbReference type="GO" id="GO:0005634">
    <property type="term" value="C:nucleus"/>
    <property type="evidence" value="ECO:0007669"/>
    <property type="project" value="UniProtKB-SubCell"/>
</dbReference>
<evidence type="ECO:0000313" key="10">
    <source>
        <dbReference type="Proteomes" id="UP001152888"/>
    </source>
</evidence>
<evidence type="ECO:0000256" key="3">
    <source>
        <dbReference type="ARBA" id="ARBA00006958"/>
    </source>
</evidence>
<dbReference type="InterPro" id="IPR045249">
    <property type="entry name" value="HARBI1-like"/>
</dbReference>
<comment type="cofactor">
    <cofactor evidence="1">
        <name>a divalent metal cation</name>
        <dbReference type="ChEBI" id="CHEBI:60240"/>
    </cofactor>
</comment>
<dbReference type="Pfam" id="PF13359">
    <property type="entry name" value="DDE_Tnp_4"/>
    <property type="match status" value="1"/>
</dbReference>
<keyword evidence="4" id="KW-0540">Nuclease</keyword>
<dbReference type="InterPro" id="IPR027806">
    <property type="entry name" value="HARBI1_dom"/>
</dbReference>
<comment type="caution">
    <text evidence="9">The sequence shown here is derived from an EMBL/GenBank/DDBJ whole genome shotgun (WGS) entry which is preliminary data.</text>
</comment>
<dbReference type="GO" id="GO:0046872">
    <property type="term" value="F:metal ion binding"/>
    <property type="evidence" value="ECO:0007669"/>
    <property type="project" value="UniProtKB-KW"/>
</dbReference>
<comment type="subcellular location">
    <subcellularLocation>
        <location evidence="2">Nucleus</location>
    </subcellularLocation>
</comment>
<dbReference type="Proteomes" id="UP001152888">
    <property type="component" value="Unassembled WGS sequence"/>
</dbReference>
<protein>
    <recommendedName>
        <fullName evidence="8">DDE Tnp4 domain-containing protein</fullName>
    </recommendedName>
</protein>
<evidence type="ECO:0000256" key="7">
    <source>
        <dbReference type="ARBA" id="ARBA00023242"/>
    </source>
</evidence>
<evidence type="ECO:0000259" key="8">
    <source>
        <dbReference type="Pfam" id="PF13359"/>
    </source>
</evidence>
<organism evidence="9 10">
    <name type="scientific">Acanthoscelides obtectus</name>
    <name type="common">Bean weevil</name>
    <name type="synonym">Bruchus obtectus</name>
    <dbReference type="NCBI Taxonomy" id="200917"/>
    <lineage>
        <taxon>Eukaryota</taxon>
        <taxon>Metazoa</taxon>
        <taxon>Ecdysozoa</taxon>
        <taxon>Arthropoda</taxon>
        <taxon>Hexapoda</taxon>
        <taxon>Insecta</taxon>
        <taxon>Pterygota</taxon>
        <taxon>Neoptera</taxon>
        <taxon>Endopterygota</taxon>
        <taxon>Coleoptera</taxon>
        <taxon>Polyphaga</taxon>
        <taxon>Cucujiformia</taxon>
        <taxon>Chrysomeloidea</taxon>
        <taxon>Chrysomelidae</taxon>
        <taxon>Bruchinae</taxon>
        <taxon>Bruchini</taxon>
        <taxon>Acanthoscelides</taxon>
    </lineage>
</organism>
<proteinExistence type="inferred from homology"/>
<dbReference type="GO" id="GO:0016787">
    <property type="term" value="F:hydrolase activity"/>
    <property type="evidence" value="ECO:0007669"/>
    <property type="project" value="UniProtKB-KW"/>
</dbReference>
<dbReference type="OrthoDB" id="1661883at2759"/>
<dbReference type="AlphaFoldDB" id="A0A9P0NSN3"/>
<feature type="domain" description="DDE Tnp4" evidence="8">
    <location>
        <begin position="75"/>
        <end position="240"/>
    </location>
</feature>
<keyword evidence="5" id="KW-0479">Metal-binding</keyword>
<comment type="similarity">
    <text evidence="3">Belongs to the HARBI1 family.</text>
</comment>
<accession>A0A9P0NSN3</accession>
<keyword evidence="6" id="KW-0378">Hydrolase</keyword>
<evidence type="ECO:0000256" key="5">
    <source>
        <dbReference type="ARBA" id="ARBA00022723"/>
    </source>
</evidence>
<evidence type="ECO:0000313" key="9">
    <source>
        <dbReference type="EMBL" id="CAH1957390.1"/>
    </source>
</evidence>
<sequence length="321" mass="36548">MLTLRYLATGDSYTSLMYTFKISKQLISRIIPEVCSAIIETLQEYVKMPTTENEWRYVAEMFEALWNFPHCLGAIDGRHCVLQAPIHSGSDYFNYKGNFSIVLLGVADPNYCFLFADVGCQGRISDGGVLKNSIFWKKLQNNELHLPPDDILPNRHVKVPYVFVGDDAFSLSEHLMKGYPVEQKKGSKKRIFNYRLCRARRIVDNVFGIMSAVFRVLRKVILVSPEKATLVVLACVYLHNFLRKSKHSRNTYTPSGTFDDEKEGKIIPGQWRQGGENKNAESFLPIPKIGRKSSANCEAIRNEFATYFMGEGSVSWQHSHA</sequence>
<keyword evidence="7" id="KW-0539">Nucleus</keyword>
<evidence type="ECO:0000256" key="2">
    <source>
        <dbReference type="ARBA" id="ARBA00004123"/>
    </source>
</evidence>
<reference evidence="9" key="1">
    <citation type="submission" date="2022-03" db="EMBL/GenBank/DDBJ databases">
        <authorList>
            <person name="Sayadi A."/>
        </authorList>
    </citation>
    <scope>NUCLEOTIDE SEQUENCE</scope>
</reference>
<evidence type="ECO:0000256" key="1">
    <source>
        <dbReference type="ARBA" id="ARBA00001968"/>
    </source>
</evidence>
<gene>
    <name evidence="9" type="ORF">ACAOBT_LOCUS2066</name>
</gene>
<dbReference type="PANTHER" id="PTHR22930">
    <property type="match status" value="1"/>
</dbReference>
<dbReference type="EMBL" id="CAKOFQ010006670">
    <property type="protein sequence ID" value="CAH1957390.1"/>
    <property type="molecule type" value="Genomic_DNA"/>
</dbReference>
<dbReference type="PANTHER" id="PTHR22930:SF269">
    <property type="entry name" value="NUCLEASE HARBI1-LIKE PROTEIN"/>
    <property type="match status" value="1"/>
</dbReference>
<evidence type="ECO:0000256" key="6">
    <source>
        <dbReference type="ARBA" id="ARBA00022801"/>
    </source>
</evidence>